<name>A0A1Y1RR92_9MICC</name>
<gene>
    <name evidence="8" type="ORF">A7979_01835</name>
</gene>
<evidence type="ECO:0000256" key="7">
    <source>
        <dbReference type="SAM" id="Phobius"/>
    </source>
</evidence>
<feature type="compositionally biased region" description="Basic and acidic residues" evidence="6">
    <location>
        <begin position="11"/>
        <end position="21"/>
    </location>
</feature>
<evidence type="ECO:0000256" key="4">
    <source>
        <dbReference type="ARBA" id="ARBA00022989"/>
    </source>
</evidence>
<evidence type="ECO:0000256" key="3">
    <source>
        <dbReference type="ARBA" id="ARBA00022692"/>
    </source>
</evidence>
<accession>A0A1Y1RR92</accession>
<feature type="region of interest" description="Disordered" evidence="6">
    <location>
        <begin position="1"/>
        <end position="26"/>
    </location>
</feature>
<dbReference type="PANTHER" id="PTHR30213:SF0">
    <property type="entry name" value="UPF0761 MEMBRANE PROTEIN YIHY"/>
    <property type="match status" value="1"/>
</dbReference>
<dbReference type="AlphaFoldDB" id="A0A1Y1RR92"/>
<dbReference type="EMBL" id="LXWF01000011">
    <property type="protein sequence ID" value="ORC22239.1"/>
    <property type="molecule type" value="Genomic_DNA"/>
</dbReference>
<evidence type="ECO:0000256" key="2">
    <source>
        <dbReference type="ARBA" id="ARBA00022475"/>
    </source>
</evidence>
<feature type="transmembrane region" description="Helical" evidence="7">
    <location>
        <begin position="117"/>
        <end position="141"/>
    </location>
</feature>
<feature type="transmembrane region" description="Helical" evidence="7">
    <location>
        <begin position="162"/>
        <end position="184"/>
    </location>
</feature>
<comment type="caution">
    <text evidence="8">The sequence shown here is derived from an EMBL/GenBank/DDBJ whole genome shotgun (WGS) entry which is preliminary data.</text>
</comment>
<sequence>MALEEQTISRSHTEDAHEKASKPAKLSDVSGSSWKYIFKRALSEFTNDGCTDLAAALTYFTVLSIFPALLAVVSLLGVFGQGQQTTDAILGFLQDYAPAEMLTLLEDPITQLTSSSAAGLALVTGIIGALWTASGYTGAFGRAMNKIYGVVEGRPIWKLRPFNLLVTAVMVLIIVTMMLVLLSSVDVLTAIQDAIPAIELGSFIGIWMWLRYPIMLGLAVILISLLYFATPNVKQPKFRFLSPGAAIALVVMALAGVGFSFYVSNFSSYNATYGLIGGVIVMLLFIWIMNNVLLLGAQIDAEIQRGRELQAGIKAEDSLRLPPRDDTMAIKLQKKKENLVEEGRQIRLQHNGVDFAEMAKKQDGKSGQ</sequence>
<dbReference type="GO" id="GO:0005886">
    <property type="term" value="C:plasma membrane"/>
    <property type="evidence" value="ECO:0007669"/>
    <property type="project" value="UniProtKB-SubCell"/>
</dbReference>
<evidence type="ECO:0000256" key="5">
    <source>
        <dbReference type="ARBA" id="ARBA00023136"/>
    </source>
</evidence>
<feature type="transmembrane region" description="Helical" evidence="7">
    <location>
        <begin position="204"/>
        <end position="228"/>
    </location>
</feature>
<dbReference type="RefSeq" id="WP_083091311.1">
    <property type="nucleotide sequence ID" value="NZ_LXWF01000011.1"/>
</dbReference>
<evidence type="ECO:0000313" key="9">
    <source>
        <dbReference type="Proteomes" id="UP000192359"/>
    </source>
</evidence>
<dbReference type="PANTHER" id="PTHR30213">
    <property type="entry name" value="INNER MEMBRANE PROTEIN YHJD"/>
    <property type="match status" value="1"/>
</dbReference>
<organism evidence="8 9">
    <name type="scientific">Rothia nasimurium</name>
    <dbReference type="NCBI Taxonomy" id="85336"/>
    <lineage>
        <taxon>Bacteria</taxon>
        <taxon>Bacillati</taxon>
        <taxon>Actinomycetota</taxon>
        <taxon>Actinomycetes</taxon>
        <taxon>Micrococcales</taxon>
        <taxon>Micrococcaceae</taxon>
        <taxon>Rothia</taxon>
    </lineage>
</organism>
<feature type="transmembrane region" description="Helical" evidence="7">
    <location>
        <begin position="53"/>
        <end position="79"/>
    </location>
</feature>
<keyword evidence="5 7" id="KW-0472">Membrane</keyword>
<feature type="compositionally biased region" description="Polar residues" evidence="6">
    <location>
        <begin position="1"/>
        <end position="10"/>
    </location>
</feature>
<comment type="subcellular location">
    <subcellularLocation>
        <location evidence="1">Cell membrane</location>
        <topology evidence="1">Multi-pass membrane protein</topology>
    </subcellularLocation>
</comment>
<evidence type="ECO:0000256" key="1">
    <source>
        <dbReference type="ARBA" id="ARBA00004651"/>
    </source>
</evidence>
<dbReference type="OrthoDB" id="9781030at2"/>
<proteinExistence type="predicted"/>
<evidence type="ECO:0000256" key="6">
    <source>
        <dbReference type="SAM" id="MobiDB-lite"/>
    </source>
</evidence>
<keyword evidence="9" id="KW-1185">Reference proteome</keyword>
<protein>
    <submittedName>
        <fullName evidence="8">Ribonuclease BN</fullName>
    </submittedName>
</protein>
<dbReference type="Pfam" id="PF03631">
    <property type="entry name" value="Virul_fac_BrkB"/>
    <property type="match status" value="1"/>
</dbReference>
<keyword evidence="3 7" id="KW-0812">Transmembrane</keyword>
<feature type="transmembrane region" description="Helical" evidence="7">
    <location>
        <begin position="275"/>
        <end position="297"/>
    </location>
</feature>
<reference evidence="8 9" key="1">
    <citation type="submission" date="2016-05" db="EMBL/GenBank/DDBJ databases">
        <title>Draft genome sequence of a porcine commensal Rothia nasimurium.</title>
        <authorList>
            <person name="Gaiser R.A."/>
            <person name="Van Baarlen P."/>
            <person name="Wells J.M."/>
        </authorList>
    </citation>
    <scope>NUCLEOTIDE SEQUENCE [LARGE SCALE GENOMIC DNA]</scope>
    <source>
        <strain evidence="8 9">PT-32</strain>
    </source>
</reference>
<dbReference type="NCBIfam" id="TIGR00765">
    <property type="entry name" value="yihY_not_rbn"/>
    <property type="match status" value="1"/>
</dbReference>
<evidence type="ECO:0000313" key="8">
    <source>
        <dbReference type="EMBL" id="ORC22239.1"/>
    </source>
</evidence>
<dbReference type="Proteomes" id="UP000192359">
    <property type="component" value="Unassembled WGS sequence"/>
</dbReference>
<keyword evidence="4 7" id="KW-1133">Transmembrane helix</keyword>
<feature type="transmembrane region" description="Helical" evidence="7">
    <location>
        <begin position="240"/>
        <end position="263"/>
    </location>
</feature>
<dbReference type="InterPro" id="IPR017039">
    <property type="entry name" value="Virul_fac_BrkB"/>
</dbReference>
<keyword evidence="2" id="KW-1003">Cell membrane</keyword>